<proteinExistence type="predicted"/>
<evidence type="ECO:0000313" key="2">
    <source>
        <dbReference type="EMBL" id="ORY77165.1"/>
    </source>
</evidence>
<protein>
    <submittedName>
        <fullName evidence="2">Uncharacterized protein</fullName>
    </submittedName>
</protein>
<keyword evidence="3" id="KW-1185">Reference proteome</keyword>
<evidence type="ECO:0000256" key="1">
    <source>
        <dbReference type="SAM" id="MobiDB-lite"/>
    </source>
</evidence>
<gene>
    <name evidence="2" type="ORF">LY90DRAFT_665425</name>
</gene>
<name>A0A1Y2F2G6_9FUNG</name>
<dbReference type="Proteomes" id="UP000193920">
    <property type="component" value="Unassembled WGS sequence"/>
</dbReference>
<sequence>MWALYNSYHYDCLDRSNYQKKENKSEIKKKKTIYNPERQNYDDIFCQGNKIFNNRKGRNEEKETENNSELKKFKRITPFSKLLWEKSVKEADLRKKHGRNVGKIYNESYDMSFREFPDEYLQKNNPNVPKFYEELDSDDLSWMNDISLTDLHSNLTLDQQYFHLKDMEKYYLVELWRSKWKKIRPERDYWYELRDNTFWMEARRNRLTAYNPEIRSYFLKNLENFYQDQKSHFDKYKNNDFKDTKEYAYLKKHFKENNKEDNQFIQQINNNFYKLPTNAYDDESINRIINDDKNNESTSHSTDWQLYDYDENNENE</sequence>
<dbReference type="EMBL" id="MCOG01000020">
    <property type="protein sequence ID" value="ORY77165.1"/>
    <property type="molecule type" value="Genomic_DNA"/>
</dbReference>
<evidence type="ECO:0000313" key="3">
    <source>
        <dbReference type="Proteomes" id="UP000193920"/>
    </source>
</evidence>
<organism evidence="2 3">
    <name type="scientific">Neocallimastix californiae</name>
    <dbReference type="NCBI Taxonomy" id="1754190"/>
    <lineage>
        <taxon>Eukaryota</taxon>
        <taxon>Fungi</taxon>
        <taxon>Fungi incertae sedis</taxon>
        <taxon>Chytridiomycota</taxon>
        <taxon>Chytridiomycota incertae sedis</taxon>
        <taxon>Neocallimastigomycetes</taxon>
        <taxon>Neocallimastigales</taxon>
        <taxon>Neocallimastigaceae</taxon>
        <taxon>Neocallimastix</taxon>
    </lineage>
</organism>
<dbReference type="OrthoDB" id="2145605at2759"/>
<accession>A0A1Y2F2G6</accession>
<reference evidence="2 3" key="1">
    <citation type="submission" date="2016-08" db="EMBL/GenBank/DDBJ databases">
        <title>A Parts List for Fungal Cellulosomes Revealed by Comparative Genomics.</title>
        <authorList>
            <consortium name="DOE Joint Genome Institute"/>
            <person name="Haitjema C.H."/>
            <person name="Gilmore S.P."/>
            <person name="Henske J.K."/>
            <person name="Solomon K.V."/>
            <person name="De Groot R."/>
            <person name="Kuo A."/>
            <person name="Mondo S.J."/>
            <person name="Salamov A.A."/>
            <person name="Labutti K."/>
            <person name="Zhao Z."/>
            <person name="Chiniquy J."/>
            <person name="Barry K."/>
            <person name="Brewer H.M."/>
            <person name="Purvine S.O."/>
            <person name="Wright A.T."/>
            <person name="Boxma B."/>
            <person name="Van Alen T."/>
            <person name="Hackstein J.H."/>
            <person name="Baker S.E."/>
            <person name="Grigoriev I.V."/>
            <person name="O'Malley M.A."/>
        </authorList>
    </citation>
    <scope>NUCLEOTIDE SEQUENCE [LARGE SCALE GENOMIC DNA]</scope>
    <source>
        <strain evidence="2 3">G1</strain>
    </source>
</reference>
<dbReference type="AlphaFoldDB" id="A0A1Y2F2G6"/>
<feature type="region of interest" description="Disordered" evidence="1">
    <location>
        <begin position="291"/>
        <end position="316"/>
    </location>
</feature>
<comment type="caution">
    <text evidence="2">The sequence shown here is derived from an EMBL/GenBank/DDBJ whole genome shotgun (WGS) entry which is preliminary data.</text>
</comment>